<feature type="transmembrane region" description="Helical" evidence="1">
    <location>
        <begin position="7"/>
        <end position="24"/>
    </location>
</feature>
<proteinExistence type="predicted"/>
<protein>
    <submittedName>
        <fullName evidence="2">Uncharacterized protein</fullName>
    </submittedName>
</protein>
<keyword evidence="1" id="KW-1133">Transmembrane helix</keyword>
<gene>
    <name evidence="2" type="ORF">GLW04_01700</name>
</gene>
<accession>A0A845DQC6</accession>
<organism evidence="2 3">
    <name type="scientific">Halobacillus litoralis</name>
    <dbReference type="NCBI Taxonomy" id="45668"/>
    <lineage>
        <taxon>Bacteria</taxon>
        <taxon>Bacillati</taxon>
        <taxon>Bacillota</taxon>
        <taxon>Bacilli</taxon>
        <taxon>Bacillales</taxon>
        <taxon>Bacillaceae</taxon>
        <taxon>Halobacillus</taxon>
    </lineage>
</organism>
<evidence type="ECO:0000313" key="3">
    <source>
        <dbReference type="Proteomes" id="UP000460949"/>
    </source>
</evidence>
<feature type="transmembrane region" description="Helical" evidence="1">
    <location>
        <begin position="36"/>
        <end position="57"/>
    </location>
</feature>
<feature type="transmembrane region" description="Helical" evidence="1">
    <location>
        <begin position="69"/>
        <end position="90"/>
    </location>
</feature>
<comment type="caution">
    <text evidence="2">The sequence shown here is derived from an EMBL/GenBank/DDBJ whole genome shotgun (WGS) entry which is preliminary data.</text>
</comment>
<feature type="transmembrane region" description="Helical" evidence="1">
    <location>
        <begin position="110"/>
        <end position="129"/>
    </location>
</feature>
<sequence>MKLARNIITPLLSFTGAFIVYVLLQREYINIRELDFLLIWGGLFYVVVIIPFFFLICQWVTEETSKLTFLTLPFSCILVAVLIALLLLTFSGGTLNNNPVSIYLNKTALILYLTFSVMGLIFGLLYSFINVKK</sequence>
<dbReference type="AlphaFoldDB" id="A0A845DQC6"/>
<dbReference type="Proteomes" id="UP000460949">
    <property type="component" value="Unassembled WGS sequence"/>
</dbReference>
<reference evidence="2 3" key="1">
    <citation type="submission" date="2019-11" db="EMBL/GenBank/DDBJ databases">
        <title>Genome sequences of 17 halophilic strains isolated from different environments.</title>
        <authorList>
            <person name="Furrow R.E."/>
        </authorList>
    </citation>
    <scope>NUCLEOTIDE SEQUENCE [LARGE SCALE GENOMIC DNA]</scope>
    <source>
        <strain evidence="2 3">22511_23_Filter</strain>
    </source>
</reference>
<keyword evidence="1" id="KW-0812">Transmembrane</keyword>
<evidence type="ECO:0000313" key="2">
    <source>
        <dbReference type="EMBL" id="MYL18582.1"/>
    </source>
</evidence>
<keyword evidence="1" id="KW-0472">Membrane</keyword>
<dbReference type="RefSeq" id="WP_160835039.1">
    <property type="nucleotide sequence ID" value="NZ_WMET01000001.1"/>
</dbReference>
<dbReference type="EMBL" id="WMET01000001">
    <property type="protein sequence ID" value="MYL18582.1"/>
    <property type="molecule type" value="Genomic_DNA"/>
</dbReference>
<name>A0A845DQC6_9BACI</name>
<evidence type="ECO:0000256" key="1">
    <source>
        <dbReference type="SAM" id="Phobius"/>
    </source>
</evidence>